<dbReference type="AlphaFoldDB" id="A0A6C0GFI2"/>
<dbReference type="KEGG" id="rhoz:GXP67_07850"/>
<reference evidence="1 2" key="1">
    <citation type="submission" date="2020-01" db="EMBL/GenBank/DDBJ databases">
        <authorList>
            <person name="Kim M.K."/>
        </authorList>
    </citation>
    <scope>NUCLEOTIDE SEQUENCE [LARGE SCALE GENOMIC DNA]</scope>
    <source>
        <strain evidence="1 2">172606-1</strain>
    </source>
</reference>
<keyword evidence="2" id="KW-1185">Reference proteome</keyword>
<protein>
    <submittedName>
        <fullName evidence="1">Uncharacterized protein</fullName>
    </submittedName>
</protein>
<name>A0A6C0GFI2_9BACT</name>
<accession>A0A6C0GFI2</accession>
<dbReference type="EMBL" id="CP048222">
    <property type="protein sequence ID" value="QHT66574.1"/>
    <property type="molecule type" value="Genomic_DNA"/>
</dbReference>
<gene>
    <name evidence="1" type="ORF">GXP67_07850</name>
</gene>
<dbReference type="Proteomes" id="UP000480178">
    <property type="component" value="Chromosome"/>
</dbReference>
<sequence>MSKENTVSIQMAAADIKKILDAFKTIESTLKPYLIALTPEERKQLPKMSDKTVPFVEKTLDYARSNPQFAPAYMSIPELKIDIEAVYTLTQIARPLDQLGEGISDTMMLAGSEAYIAALAYYNSVKQAAKMNVPGARAIYDDLSKRFPGRPKADSTKNTVQA</sequence>
<proteinExistence type="predicted"/>
<organism evidence="1 2">
    <name type="scientific">Rhodocytophaga rosea</name>
    <dbReference type="NCBI Taxonomy" id="2704465"/>
    <lineage>
        <taxon>Bacteria</taxon>
        <taxon>Pseudomonadati</taxon>
        <taxon>Bacteroidota</taxon>
        <taxon>Cytophagia</taxon>
        <taxon>Cytophagales</taxon>
        <taxon>Rhodocytophagaceae</taxon>
        <taxon>Rhodocytophaga</taxon>
    </lineage>
</organism>
<evidence type="ECO:0000313" key="2">
    <source>
        <dbReference type="Proteomes" id="UP000480178"/>
    </source>
</evidence>
<dbReference type="RefSeq" id="WP_162442628.1">
    <property type="nucleotide sequence ID" value="NZ_CP048222.1"/>
</dbReference>
<evidence type="ECO:0000313" key="1">
    <source>
        <dbReference type="EMBL" id="QHT66574.1"/>
    </source>
</evidence>